<sequence length="498" mass="52381">MPKRNQPSRAPDDGRGGTVTPFLAGVGIDSLPEAAKVASPPLPPVAVAALVVLLDLVAIGGAGLLADAIIGSAGARHAAMTGLVAGLAVAFGGALGAYDHAALHRAAPQRARALQGLAAALVVLVMVGVTLGAQQRIDPAWLGATALLAAFSLLAGRTAVAALLRQDGSRSAQRAVILGAGPQATRLTQQMKAEGGSGLRLLGLIDDRNPRIGGEAPPGGLRRLGGMAQLSSMIRAGQVEVVVLALPWSAEDRIAAVVEELSGYPVEIRLAPDLLADRLPAGGRPTGPVLLRARPISGLGAAVKVVEDYTMAILALAIAAVPMLLIALAIRLDSPGPIFFRQPRTGFNDRSFDVLKFRTMYAHAADYNVDRQVQEGDPRVTAVGAILRKTSLDELPQLFNILKGDMSFVGPRPHAPGTRAAGRRFDEVVANYAARHQVKPGLTGLAQVRGWRGPTNTEEQIIRRVESDLEYIERWSPWLDIQIIFRTLLAVACMRNAL</sequence>
<gene>
    <name evidence="10" type="ORF">G3576_10680</name>
</gene>
<comment type="subcellular location">
    <subcellularLocation>
        <location evidence="1">Membrane</location>
        <topology evidence="1">Multi-pass membrane protein</topology>
    </subcellularLocation>
</comment>
<evidence type="ECO:0000259" key="9">
    <source>
        <dbReference type="Pfam" id="PF02397"/>
    </source>
</evidence>
<feature type="transmembrane region" description="Helical" evidence="8">
    <location>
        <begin position="309"/>
        <end position="330"/>
    </location>
</feature>
<protein>
    <submittedName>
        <fullName evidence="10">Exopolysaccharide biosynthesis polyprenyl glycosylphosphotransferase</fullName>
    </submittedName>
</protein>
<dbReference type="SUPFAM" id="SSF51735">
    <property type="entry name" value="NAD(P)-binding Rossmann-fold domains"/>
    <property type="match status" value="1"/>
</dbReference>
<dbReference type="PANTHER" id="PTHR30576">
    <property type="entry name" value="COLANIC BIOSYNTHESIS UDP-GLUCOSE LIPID CARRIER TRANSFERASE"/>
    <property type="match status" value="1"/>
</dbReference>
<proteinExistence type="inferred from homology"/>
<evidence type="ECO:0000256" key="7">
    <source>
        <dbReference type="ARBA" id="ARBA00023169"/>
    </source>
</evidence>
<dbReference type="GO" id="GO:0016780">
    <property type="term" value="F:phosphotransferase activity, for other substituted phosphate groups"/>
    <property type="evidence" value="ECO:0007669"/>
    <property type="project" value="TreeGrafter"/>
</dbReference>
<evidence type="ECO:0000256" key="6">
    <source>
        <dbReference type="ARBA" id="ARBA00023136"/>
    </source>
</evidence>
<evidence type="ECO:0000313" key="10">
    <source>
        <dbReference type="EMBL" id="NGM20480.1"/>
    </source>
</evidence>
<feature type="transmembrane region" description="Helical" evidence="8">
    <location>
        <begin position="140"/>
        <end position="164"/>
    </location>
</feature>
<keyword evidence="7" id="KW-0270">Exopolysaccharide synthesis</keyword>
<feature type="domain" description="Bacterial sugar transferase" evidence="9">
    <location>
        <begin position="304"/>
        <end position="491"/>
    </location>
</feature>
<feature type="transmembrane region" description="Helical" evidence="8">
    <location>
        <begin position="45"/>
        <end position="66"/>
    </location>
</feature>
<keyword evidence="6 8" id="KW-0472">Membrane</keyword>
<comment type="similarity">
    <text evidence="2">Belongs to the bacterial sugar transferase family.</text>
</comment>
<reference evidence="10 11" key="1">
    <citation type="submission" date="2020-02" db="EMBL/GenBank/DDBJ databases">
        <authorList>
            <person name="Kim H.M."/>
            <person name="Jeon C.O."/>
        </authorList>
    </citation>
    <scope>NUCLEOTIDE SEQUENCE [LARGE SCALE GENOMIC DNA]</scope>
    <source>
        <strain evidence="10 11">PeD5</strain>
    </source>
</reference>
<evidence type="ECO:0000256" key="8">
    <source>
        <dbReference type="SAM" id="Phobius"/>
    </source>
</evidence>
<reference evidence="10 11" key="2">
    <citation type="submission" date="2020-03" db="EMBL/GenBank/DDBJ databases">
        <title>Roseomonas stagni sp. nov., isolated from pond water in Japan.</title>
        <authorList>
            <person name="Furuhata K."/>
            <person name="Miyamoto H."/>
            <person name="Goto K."/>
        </authorList>
    </citation>
    <scope>NUCLEOTIDE SEQUENCE [LARGE SCALE GENOMIC DNA]</scope>
    <source>
        <strain evidence="10 11">PeD5</strain>
    </source>
</reference>
<dbReference type="InterPro" id="IPR017475">
    <property type="entry name" value="EPS_sugar_tfrase"/>
</dbReference>
<organism evidence="10 11">
    <name type="scientific">Falsiroseomonas algicola</name>
    <dbReference type="NCBI Taxonomy" id="2716930"/>
    <lineage>
        <taxon>Bacteria</taxon>
        <taxon>Pseudomonadati</taxon>
        <taxon>Pseudomonadota</taxon>
        <taxon>Alphaproteobacteria</taxon>
        <taxon>Acetobacterales</taxon>
        <taxon>Roseomonadaceae</taxon>
        <taxon>Falsiroseomonas</taxon>
    </lineage>
</organism>
<dbReference type="InterPro" id="IPR036291">
    <property type="entry name" value="NAD(P)-bd_dom_sf"/>
</dbReference>
<evidence type="ECO:0000256" key="3">
    <source>
        <dbReference type="ARBA" id="ARBA00022679"/>
    </source>
</evidence>
<dbReference type="InterPro" id="IPR003362">
    <property type="entry name" value="Bact_transf"/>
</dbReference>
<dbReference type="PANTHER" id="PTHR30576:SF0">
    <property type="entry name" value="UNDECAPRENYL-PHOSPHATE N-ACETYLGALACTOSAMINYL 1-PHOSPHATE TRANSFERASE-RELATED"/>
    <property type="match status" value="1"/>
</dbReference>
<accession>A0A6M1LJK4</accession>
<evidence type="ECO:0000256" key="1">
    <source>
        <dbReference type="ARBA" id="ARBA00004141"/>
    </source>
</evidence>
<feature type="transmembrane region" description="Helical" evidence="8">
    <location>
        <begin position="113"/>
        <end position="134"/>
    </location>
</feature>
<dbReference type="RefSeq" id="WP_164694368.1">
    <property type="nucleotide sequence ID" value="NZ_JAAIKB010000003.1"/>
</dbReference>
<dbReference type="NCBIfam" id="TIGR03025">
    <property type="entry name" value="EPS_sugtrans"/>
    <property type="match status" value="1"/>
</dbReference>
<feature type="transmembrane region" description="Helical" evidence="8">
    <location>
        <begin position="78"/>
        <end position="101"/>
    </location>
</feature>
<dbReference type="GO" id="GO:0000271">
    <property type="term" value="P:polysaccharide biosynthetic process"/>
    <property type="evidence" value="ECO:0007669"/>
    <property type="project" value="UniProtKB-KW"/>
</dbReference>
<dbReference type="Pfam" id="PF13727">
    <property type="entry name" value="CoA_binding_3"/>
    <property type="match status" value="1"/>
</dbReference>
<dbReference type="GO" id="GO:0016020">
    <property type="term" value="C:membrane"/>
    <property type="evidence" value="ECO:0007669"/>
    <property type="project" value="UniProtKB-SubCell"/>
</dbReference>
<dbReference type="Proteomes" id="UP000475385">
    <property type="component" value="Unassembled WGS sequence"/>
</dbReference>
<evidence type="ECO:0000256" key="2">
    <source>
        <dbReference type="ARBA" id="ARBA00006464"/>
    </source>
</evidence>
<keyword evidence="11" id="KW-1185">Reference proteome</keyword>
<keyword evidence="3" id="KW-0808">Transferase</keyword>
<dbReference type="Gene3D" id="3.40.50.720">
    <property type="entry name" value="NAD(P)-binding Rossmann-like Domain"/>
    <property type="match status" value="1"/>
</dbReference>
<dbReference type="EMBL" id="JAAIKB010000003">
    <property type="protein sequence ID" value="NGM20480.1"/>
    <property type="molecule type" value="Genomic_DNA"/>
</dbReference>
<name>A0A6M1LJK4_9PROT</name>
<comment type="caution">
    <text evidence="10">The sequence shown here is derived from an EMBL/GenBank/DDBJ whole genome shotgun (WGS) entry which is preliminary data.</text>
</comment>
<keyword evidence="5 8" id="KW-1133">Transmembrane helix</keyword>
<dbReference type="Pfam" id="PF02397">
    <property type="entry name" value="Bac_transf"/>
    <property type="match status" value="1"/>
</dbReference>
<dbReference type="AlphaFoldDB" id="A0A6M1LJK4"/>
<evidence type="ECO:0000256" key="5">
    <source>
        <dbReference type="ARBA" id="ARBA00022989"/>
    </source>
</evidence>
<evidence type="ECO:0000256" key="4">
    <source>
        <dbReference type="ARBA" id="ARBA00022692"/>
    </source>
</evidence>
<keyword evidence="4 8" id="KW-0812">Transmembrane</keyword>
<evidence type="ECO:0000313" key="11">
    <source>
        <dbReference type="Proteomes" id="UP000475385"/>
    </source>
</evidence>